<dbReference type="EMBL" id="AWVF01000274">
    <property type="protein sequence ID" value="ERJ93752.1"/>
    <property type="molecule type" value="Genomic_DNA"/>
</dbReference>
<keyword evidence="1" id="KW-0472">Membrane</keyword>
<protein>
    <recommendedName>
        <fullName evidence="4">Glycosyltransferase RgtA/B/C/D-like domain-containing protein</fullName>
    </recommendedName>
</protein>
<reference evidence="2 3" key="1">
    <citation type="submission" date="2013-07" db="EMBL/GenBank/DDBJ databases">
        <authorList>
            <person name="Weinstock G."/>
            <person name="Sodergren E."/>
            <person name="Wylie T."/>
            <person name="Fulton L."/>
            <person name="Fulton R."/>
            <person name="Fronick C."/>
            <person name="O'Laughlin M."/>
            <person name="Godfrey J."/>
            <person name="Miner T."/>
            <person name="Herter B."/>
            <person name="Appelbaum E."/>
            <person name="Cordes M."/>
            <person name="Lek S."/>
            <person name="Wollam A."/>
            <person name="Pepin K.H."/>
            <person name="Palsikar V.B."/>
            <person name="Mitreva M."/>
            <person name="Wilson R.K."/>
        </authorList>
    </citation>
    <scope>NUCLEOTIDE SEQUENCE [LARGE SCALE GENOMIC DNA]</scope>
    <source>
        <strain evidence="2 3">ATCC 27760</strain>
    </source>
</reference>
<dbReference type="Proteomes" id="UP000016662">
    <property type="component" value="Unassembled WGS sequence"/>
</dbReference>
<feature type="transmembrane region" description="Helical" evidence="1">
    <location>
        <begin position="276"/>
        <end position="293"/>
    </location>
</feature>
<feature type="transmembrane region" description="Helical" evidence="1">
    <location>
        <begin position="431"/>
        <end position="453"/>
    </location>
</feature>
<proteinExistence type="predicted"/>
<evidence type="ECO:0008006" key="4">
    <source>
        <dbReference type="Google" id="ProtNLM"/>
    </source>
</evidence>
<feature type="transmembrane region" description="Helical" evidence="1">
    <location>
        <begin position="305"/>
        <end position="329"/>
    </location>
</feature>
<comment type="caution">
    <text evidence="2">The sequence shown here is derived from an EMBL/GenBank/DDBJ whole genome shotgun (WGS) entry which is preliminary data.</text>
</comment>
<feature type="transmembrane region" description="Helical" evidence="1">
    <location>
        <begin position="36"/>
        <end position="60"/>
    </location>
</feature>
<keyword evidence="1" id="KW-0812">Transmembrane</keyword>
<sequence length="840" mass="94828">MEEEEKGMSLFTGAVLLGVVLAALTVGVWWKKTNVLELLVLGVVYWLCTWVISGMGLFVLDQFSLRRCVIAAVSVELLVGIAAVLVRKLRDKTPWKQLVRISWNVRAYWIPAVVLAGGFVLVAFKHELFGMGQDEGVYQTVAVNFLNGITDRQQDFAEYHTLSKEQQELFHDKVFSYLVGYDLETEDYPATVYDRNVSPVSGIYHGIPTYASMLAMWGKIFGMANMQGVQTLCYGCTIFLLFFLCQNLKIRKSSSALACAVFAASPIVVWVEKSALTESFLAVLLVLFLYLLTDEEHPYRQWLSIIPIAVFSCFHVSIYTMIPLFVVLYGGMFWITRRKSFAILMPVTLVGYCISFFAMRHVQPFYTMNNYRPFFVAGISPKDLPVLVPLLCGVGLVAVGIYLCLVYFLICRKNRDTSTEVYMQWVQHSKIAVVLVEFLLVALVLYIGAKVLTAENPLLKLQGNTLWGFVCGSGLFLLPIAWVVGVICPKTYLETPKHLVILVAACYCVVVYSAFLRTEVEFYYYYGRYLAPFMPIAAVFAALTLDKLRARVTLPVMTACLLFVSPFDYFLATHQDDTRMTWSVLEDLSNEIDSDDCVIVGDDDMWTLYLTLRATTGAAMYPEMEDPETQAAELAEQYDHVYYLGNGKWNDSFEHQFQQVYTNTITQSTDENYSNTGRRIIMFPLSYQEVSYTVSLYAYWGEEQNLSYPASTCANTAYFGFYPLEGNFCWSGSENASVQCDLQKRDYNMTVSLGGAVPLYQIHQNPYVVHVLVNGNDVGTITLDDQQNDGAYTLSVSKEVLHDGSNIVTFQSKLWKGSCVMEDDERELGIPLQDVEFEAA</sequence>
<feature type="transmembrane region" description="Helical" evidence="1">
    <location>
        <begin position="106"/>
        <end position="124"/>
    </location>
</feature>
<keyword evidence="1" id="KW-1133">Transmembrane helix</keyword>
<evidence type="ECO:0000313" key="3">
    <source>
        <dbReference type="Proteomes" id="UP000016662"/>
    </source>
</evidence>
<feature type="transmembrane region" description="Helical" evidence="1">
    <location>
        <begin position="499"/>
        <end position="516"/>
    </location>
</feature>
<name>U2KN93_9FIRM</name>
<feature type="transmembrane region" description="Helical" evidence="1">
    <location>
        <begin position="7"/>
        <end position="30"/>
    </location>
</feature>
<dbReference type="HOGENOM" id="CLU_338555_0_0_9"/>
<feature type="transmembrane region" description="Helical" evidence="1">
    <location>
        <begin position="67"/>
        <end position="86"/>
    </location>
</feature>
<keyword evidence="3" id="KW-1185">Reference proteome</keyword>
<feature type="transmembrane region" description="Helical" evidence="1">
    <location>
        <begin position="465"/>
        <end position="487"/>
    </location>
</feature>
<dbReference type="AlphaFoldDB" id="U2KN93"/>
<feature type="transmembrane region" description="Helical" evidence="1">
    <location>
        <begin position="552"/>
        <end position="571"/>
    </location>
</feature>
<dbReference type="STRING" id="411473.RUMCAL_02177"/>
<accession>U2KN93</accession>
<evidence type="ECO:0000256" key="1">
    <source>
        <dbReference type="SAM" id="Phobius"/>
    </source>
</evidence>
<organism evidence="2 3">
    <name type="scientific">Ruminococcus callidus ATCC 27760</name>
    <dbReference type="NCBI Taxonomy" id="411473"/>
    <lineage>
        <taxon>Bacteria</taxon>
        <taxon>Bacillati</taxon>
        <taxon>Bacillota</taxon>
        <taxon>Clostridia</taxon>
        <taxon>Eubacteriales</taxon>
        <taxon>Oscillospiraceae</taxon>
        <taxon>Ruminococcus</taxon>
    </lineage>
</organism>
<feature type="transmembrane region" description="Helical" evidence="1">
    <location>
        <begin position="220"/>
        <end position="243"/>
    </location>
</feature>
<feature type="transmembrane region" description="Helical" evidence="1">
    <location>
        <begin position="386"/>
        <end position="410"/>
    </location>
</feature>
<gene>
    <name evidence="2" type="ORF">RUMCAL_02177</name>
</gene>
<dbReference type="eggNOG" id="ENOG50300ZM">
    <property type="taxonomic scope" value="Bacteria"/>
</dbReference>
<dbReference type="PATRIC" id="fig|411473.3.peg.1796"/>
<feature type="transmembrane region" description="Helical" evidence="1">
    <location>
        <begin position="522"/>
        <end position="545"/>
    </location>
</feature>
<feature type="transmembrane region" description="Helical" evidence="1">
    <location>
        <begin position="341"/>
        <end position="366"/>
    </location>
</feature>
<evidence type="ECO:0000313" key="2">
    <source>
        <dbReference type="EMBL" id="ERJ93752.1"/>
    </source>
</evidence>